<proteinExistence type="predicted"/>
<dbReference type="Proteomes" id="UP000027341">
    <property type="component" value="Unassembled WGS sequence"/>
</dbReference>
<dbReference type="AlphaFoldDB" id="A0A066ZSY0"/>
<dbReference type="EMBL" id="JMIU01000001">
    <property type="protein sequence ID" value="KDN96923.1"/>
    <property type="molecule type" value="Genomic_DNA"/>
</dbReference>
<dbReference type="STRING" id="28885.EI16_11875"/>
<evidence type="ECO:0000313" key="3">
    <source>
        <dbReference type="Proteomes" id="UP000027341"/>
    </source>
</evidence>
<gene>
    <name evidence="2" type="ORF">EI16_11875</name>
</gene>
<feature type="chain" id="PRO_5001632522" description="Outer membrane protein assembly factor BamC" evidence="1">
    <location>
        <begin position="28"/>
        <end position="384"/>
    </location>
</feature>
<comment type="caution">
    <text evidence="2">The sequence shown here is derived from an EMBL/GenBank/DDBJ whole genome shotgun (WGS) entry which is preliminary data.</text>
</comment>
<accession>A0A066ZSY0</accession>
<keyword evidence="1" id="KW-0732">Signal</keyword>
<evidence type="ECO:0000256" key="1">
    <source>
        <dbReference type="SAM" id="SignalP"/>
    </source>
</evidence>
<organism evidence="2 3">
    <name type="scientific">Hydrogenovibrio marinus</name>
    <dbReference type="NCBI Taxonomy" id="28885"/>
    <lineage>
        <taxon>Bacteria</taxon>
        <taxon>Pseudomonadati</taxon>
        <taxon>Pseudomonadota</taxon>
        <taxon>Gammaproteobacteria</taxon>
        <taxon>Thiotrichales</taxon>
        <taxon>Piscirickettsiaceae</taxon>
        <taxon>Hydrogenovibrio</taxon>
    </lineage>
</organism>
<dbReference type="RefSeq" id="WP_029908137.1">
    <property type="nucleotide sequence ID" value="NZ_AP020335.1"/>
</dbReference>
<sequence length="384" mass="42918">MTFFQMFNRVVILVMTSFLLISCSSTASKNANDVLNNYDDSDVDYRATESKLAPNLDVPPDLLAPRAANDGFAQALAAQVKDEPESTIPTYQAQNIRVESNLSERWLVVKGLNDEQVWKGVQAFLVSAGFKIKDVRKDTGFIKTEFTPRKEIVPPDAMGPISRVLNSWRPELADGAYDRIIARVVYDAGKSETRVYFYNTTIYDASSVNDEDAVVTGGKTGWQILPYSPLIEAETLYQALIFFGTSQQNAMKQIATVEKQRDLVDGSKEFDGVVFDADKDTVWSYLVAMVYRSGWQIDHMKPQSYAVWVKIPEGLQKKKGFMSKLAFWSSDDEHKPATVILTVENIKDATKPQSLLRVHAEENATPLSAEQQKAVVESMGLLAQ</sequence>
<keyword evidence="3" id="KW-1185">Reference proteome</keyword>
<reference evidence="2 3" key="1">
    <citation type="submission" date="2014-04" db="EMBL/GenBank/DDBJ databases">
        <title>Draft genome sequence of Hydrogenovibrio marinus MH-110, a model organism for aerobic H2 metabolism.</title>
        <authorList>
            <person name="Cha H.J."/>
            <person name="Jo B.H."/>
            <person name="Hwang B.H."/>
        </authorList>
    </citation>
    <scope>NUCLEOTIDE SEQUENCE [LARGE SCALE GENOMIC DNA]</scope>
    <source>
        <strain evidence="2 3">MH-110</strain>
    </source>
</reference>
<protein>
    <recommendedName>
        <fullName evidence="4">Outer membrane protein assembly factor BamC</fullName>
    </recommendedName>
</protein>
<evidence type="ECO:0000313" key="2">
    <source>
        <dbReference type="EMBL" id="KDN96923.1"/>
    </source>
</evidence>
<evidence type="ECO:0008006" key="4">
    <source>
        <dbReference type="Google" id="ProtNLM"/>
    </source>
</evidence>
<name>A0A066ZSY0_HYDMR</name>
<feature type="signal peptide" evidence="1">
    <location>
        <begin position="1"/>
        <end position="27"/>
    </location>
</feature>